<keyword evidence="2" id="KW-0812">Transmembrane</keyword>
<feature type="compositionally biased region" description="Polar residues" evidence="1">
    <location>
        <begin position="147"/>
        <end position="156"/>
    </location>
</feature>
<feature type="compositionally biased region" description="Basic and acidic residues" evidence="1">
    <location>
        <begin position="88"/>
        <end position="119"/>
    </location>
</feature>
<feature type="compositionally biased region" description="Gly residues" evidence="1">
    <location>
        <begin position="256"/>
        <end position="268"/>
    </location>
</feature>
<evidence type="ECO:0000313" key="3">
    <source>
        <dbReference type="EMBL" id="QES39101.1"/>
    </source>
</evidence>
<name>A0A5P2CCR8_STRVZ</name>
<evidence type="ECO:0000256" key="2">
    <source>
        <dbReference type="SAM" id="Phobius"/>
    </source>
</evidence>
<organism evidence="3 4">
    <name type="scientific">Streptomyces venezuelae</name>
    <dbReference type="NCBI Taxonomy" id="54571"/>
    <lineage>
        <taxon>Bacteria</taxon>
        <taxon>Bacillati</taxon>
        <taxon>Actinomycetota</taxon>
        <taxon>Actinomycetes</taxon>
        <taxon>Kitasatosporales</taxon>
        <taxon>Streptomycetaceae</taxon>
        <taxon>Streptomyces</taxon>
    </lineage>
</organism>
<dbReference type="EMBL" id="CP029192">
    <property type="protein sequence ID" value="QES39101.1"/>
    <property type="molecule type" value="Genomic_DNA"/>
</dbReference>
<evidence type="ECO:0000313" key="4">
    <source>
        <dbReference type="Proteomes" id="UP000322927"/>
    </source>
</evidence>
<evidence type="ECO:0008006" key="5">
    <source>
        <dbReference type="Google" id="ProtNLM"/>
    </source>
</evidence>
<feature type="region of interest" description="Disordered" evidence="1">
    <location>
        <begin position="60"/>
        <end position="158"/>
    </location>
</feature>
<proteinExistence type="predicted"/>
<gene>
    <name evidence="3" type="ORF">DEJ48_18315</name>
</gene>
<accession>A0A5P2CCR8</accession>
<evidence type="ECO:0000256" key="1">
    <source>
        <dbReference type="SAM" id="MobiDB-lite"/>
    </source>
</evidence>
<dbReference type="Proteomes" id="UP000322927">
    <property type="component" value="Chromosome"/>
</dbReference>
<feature type="region of interest" description="Disordered" evidence="1">
    <location>
        <begin position="240"/>
        <end position="283"/>
    </location>
</feature>
<dbReference type="AlphaFoldDB" id="A0A5P2CCR8"/>
<keyword evidence="2" id="KW-1133">Transmembrane helix</keyword>
<feature type="transmembrane region" description="Helical" evidence="2">
    <location>
        <begin position="36"/>
        <end position="55"/>
    </location>
</feature>
<sequence length="320" mass="31455">MRRLMRQAVQEIEPGDRALDHLRKAVPARRARKRQAVVGLAAAALFIGTAVPALVHVTTSNGDSDDRTSIAGNSQDAQGGSGQGKGPDGGEKDAGAKPDKSKGKDKKDKKDKKDGKEKGGTGGGGTGSPDPSTSEAASSPVCDATQLGATGSTNPADANGAVYGSFRVSNISDSSCTVEAAGAVGAVAQGAADPTKVGVIDHTAGDAAAGLPDPAQEASPLVLQPGAAYEVKFAWLPSEKCVSDGGEPTPNPTPSEGGGGTPEGGTPDGMGAQLERSDGGVADGSVVVSLTAEAGAPTAGTTITNACAGTVYRTGVLPAS</sequence>
<keyword evidence="2" id="KW-0472">Membrane</keyword>
<protein>
    <recommendedName>
        <fullName evidence="5">DUF4232 domain-containing protein</fullName>
    </recommendedName>
</protein>
<reference evidence="3 4" key="1">
    <citation type="submission" date="2018-05" db="EMBL/GenBank/DDBJ databases">
        <title>Streptomyces venezuelae.</title>
        <authorList>
            <person name="Kim W."/>
            <person name="Lee N."/>
            <person name="Cho B.-K."/>
        </authorList>
    </citation>
    <scope>NUCLEOTIDE SEQUENCE [LARGE SCALE GENOMIC DNA]</scope>
    <source>
        <strain evidence="3 4">ATCC 14584</strain>
    </source>
</reference>